<keyword evidence="4" id="KW-1015">Disulfide bond</keyword>
<dbReference type="InParanoid" id="A0A2P5E7G0"/>
<dbReference type="InterPro" id="IPR035446">
    <property type="entry name" value="SLSG/EP1"/>
</dbReference>
<keyword evidence="5" id="KW-0325">Glycoprotein</keyword>
<organism evidence="12 13">
    <name type="scientific">Trema orientale</name>
    <name type="common">Charcoal tree</name>
    <name type="synonym">Celtis orientalis</name>
    <dbReference type="NCBI Taxonomy" id="63057"/>
    <lineage>
        <taxon>Eukaryota</taxon>
        <taxon>Viridiplantae</taxon>
        <taxon>Streptophyta</taxon>
        <taxon>Embryophyta</taxon>
        <taxon>Tracheophyta</taxon>
        <taxon>Spermatophyta</taxon>
        <taxon>Magnoliopsida</taxon>
        <taxon>eudicotyledons</taxon>
        <taxon>Gunneridae</taxon>
        <taxon>Pentapetalae</taxon>
        <taxon>rosids</taxon>
        <taxon>fabids</taxon>
        <taxon>Rosales</taxon>
        <taxon>Cannabaceae</taxon>
        <taxon>Trema</taxon>
    </lineage>
</organism>
<evidence type="ECO:0000256" key="4">
    <source>
        <dbReference type="ARBA" id="ARBA00023157"/>
    </source>
</evidence>
<dbReference type="Gene3D" id="2.90.10.10">
    <property type="entry name" value="Bulb-type lectin domain"/>
    <property type="match status" value="1"/>
</dbReference>
<dbReference type="InterPro" id="IPR000858">
    <property type="entry name" value="S_locus_glycoprot_dom"/>
</dbReference>
<dbReference type="SMART" id="SM00108">
    <property type="entry name" value="B_lectin"/>
    <property type="match status" value="1"/>
</dbReference>
<dbReference type="EC" id="2.7.11.1" evidence="2"/>
<dbReference type="PROSITE" id="PS50026">
    <property type="entry name" value="EGF_3"/>
    <property type="match status" value="1"/>
</dbReference>
<evidence type="ECO:0000256" key="8">
    <source>
        <dbReference type="PROSITE-ProRule" id="PRU00076"/>
    </source>
</evidence>
<evidence type="ECO:0000256" key="1">
    <source>
        <dbReference type="ARBA" id="ARBA00003061"/>
    </source>
</evidence>
<dbReference type="AlphaFoldDB" id="A0A2P5E7G0"/>
<evidence type="ECO:0000259" key="11">
    <source>
        <dbReference type="PROSITE" id="PS50948"/>
    </source>
</evidence>
<sequence length="395" mass="44543">MILPFSAGQTFELGFFSPGNSENRYIGIWFKRTPDVIVWVANRNNPLTDSYGEFTISNNSNQLVLLNRSKTVVWSSNSSERVAKSPVAQLLDSGNLVLRDNENQNTEHYLWQSFDYPSNTLLAGMKLGWDLTSGFERYLTAWKSDDDPSSGNVTERMDIRGLPQLIIFMGSTKIIRIGPWNGADLSGLNVVSNYSVLLKPVLVFNEIEAYFMFEPNLDSVVSRITVNSAGHAQLLTLQNGTNQWGVTYPVPYDQCDNYGYCGVNAVCSVNGDPICQCLDGFVPRSKQEWEVLNWSKGCKRKTTLECHKGEGFIKREVKLPDLLEFWLKKDMSLEECKEGCLKNCSCTAYANSDIRNGGSGCLMWFGDLIDLREHRIKLSTQQDVYIRMSALDMSK</sequence>
<dbReference type="PIRSF" id="PIRSF002686">
    <property type="entry name" value="SLG"/>
    <property type="match status" value="1"/>
</dbReference>
<dbReference type="FunFam" id="2.90.10.10:FF:000001">
    <property type="entry name" value="G-type lectin S-receptor-like serine/threonine-protein kinase"/>
    <property type="match status" value="1"/>
</dbReference>
<feature type="domain" description="Bulb-type lectin" evidence="10">
    <location>
        <begin position="1"/>
        <end position="111"/>
    </location>
</feature>
<evidence type="ECO:0000256" key="3">
    <source>
        <dbReference type="ARBA" id="ARBA00022729"/>
    </source>
</evidence>
<dbReference type="InterPro" id="IPR000742">
    <property type="entry name" value="EGF"/>
</dbReference>
<feature type="domain" description="EGF-like" evidence="9">
    <location>
        <begin position="251"/>
        <end position="287"/>
    </location>
</feature>
<evidence type="ECO:0000259" key="10">
    <source>
        <dbReference type="PROSITE" id="PS50927"/>
    </source>
</evidence>
<keyword evidence="8" id="KW-0245">EGF-like domain</keyword>
<reference evidence="13" key="1">
    <citation type="submission" date="2016-06" db="EMBL/GenBank/DDBJ databases">
        <title>Parallel loss of symbiosis genes in relatives of nitrogen-fixing non-legume Parasponia.</title>
        <authorList>
            <person name="Van Velzen R."/>
            <person name="Holmer R."/>
            <person name="Bu F."/>
            <person name="Rutten L."/>
            <person name="Van Zeijl A."/>
            <person name="Liu W."/>
            <person name="Santuari L."/>
            <person name="Cao Q."/>
            <person name="Sharma T."/>
            <person name="Shen D."/>
            <person name="Roswanjaya Y."/>
            <person name="Wardhani T."/>
            <person name="Kalhor M.S."/>
            <person name="Jansen J."/>
            <person name="Van den Hoogen J."/>
            <person name="Gungor B."/>
            <person name="Hartog M."/>
            <person name="Hontelez J."/>
            <person name="Verver J."/>
            <person name="Yang W.-C."/>
            <person name="Schijlen E."/>
            <person name="Repin R."/>
            <person name="Schilthuizen M."/>
            <person name="Schranz E."/>
            <person name="Heidstra R."/>
            <person name="Miyata K."/>
            <person name="Fedorova E."/>
            <person name="Kohlen W."/>
            <person name="Bisseling T."/>
            <person name="Smit S."/>
            <person name="Geurts R."/>
        </authorList>
    </citation>
    <scope>NUCLEOTIDE SEQUENCE [LARGE SCALE GENOMIC DNA]</scope>
    <source>
        <strain evidence="13">cv. RG33-2</strain>
    </source>
</reference>
<keyword evidence="3" id="KW-0732">Signal</keyword>
<dbReference type="EMBL" id="JXTC01000216">
    <property type="protein sequence ID" value="PON81483.1"/>
    <property type="molecule type" value="Genomic_DNA"/>
</dbReference>
<dbReference type="InterPro" id="IPR003609">
    <property type="entry name" value="Pan_app"/>
</dbReference>
<dbReference type="PANTHER" id="PTHR32444:SF118">
    <property type="entry name" value="OS09G0551150 PROTEIN"/>
    <property type="match status" value="1"/>
</dbReference>
<dbReference type="GO" id="GO:0048544">
    <property type="term" value="P:recognition of pollen"/>
    <property type="evidence" value="ECO:0007669"/>
    <property type="project" value="InterPro"/>
</dbReference>
<keyword evidence="13" id="KW-1185">Reference proteome</keyword>
<evidence type="ECO:0000313" key="12">
    <source>
        <dbReference type="EMBL" id="PON81483.1"/>
    </source>
</evidence>
<dbReference type="Proteomes" id="UP000237000">
    <property type="component" value="Unassembled WGS sequence"/>
</dbReference>
<evidence type="ECO:0000256" key="7">
    <source>
        <dbReference type="ARBA" id="ARBA00048679"/>
    </source>
</evidence>
<dbReference type="PROSITE" id="PS50927">
    <property type="entry name" value="BULB_LECTIN"/>
    <property type="match status" value="1"/>
</dbReference>
<name>A0A2P5E7G0_TREOI</name>
<comment type="caution">
    <text evidence="8">Lacks conserved residue(s) required for the propagation of feature annotation.</text>
</comment>
<gene>
    <name evidence="12" type="ORF">TorRG33x02_227520</name>
</gene>
<feature type="domain" description="Apple" evidence="11">
    <location>
        <begin position="306"/>
        <end position="389"/>
    </location>
</feature>
<evidence type="ECO:0000259" key="9">
    <source>
        <dbReference type="PROSITE" id="PS50026"/>
    </source>
</evidence>
<dbReference type="InterPro" id="IPR036426">
    <property type="entry name" value="Bulb-type_lectin_dom_sf"/>
</dbReference>
<dbReference type="InterPro" id="IPR001480">
    <property type="entry name" value="Bulb-type_lectin_dom"/>
</dbReference>
<evidence type="ECO:0000256" key="6">
    <source>
        <dbReference type="ARBA" id="ARBA00047899"/>
    </source>
</evidence>
<dbReference type="CDD" id="cd01098">
    <property type="entry name" value="PAN_AP_plant"/>
    <property type="match status" value="1"/>
</dbReference>
<dbReference type="PROSITE" id="PS50948">
    <property type="entry name" value="PAN"/>
    <property type="match status" value="1"/>
</dbReference>
<dbReference type="Pfam" id="PF00954">
    <property type="entry name" value="S_locus_glycop"/>
    <property type="match status" value="1"/>
</dbReference>
<dbReference type="Pfam" id="PF08276">
    <property type="entry name" value="PAN_2"/>
    <property type="match status" value="1"/>
</dbReference>
<dbReference type="SMART" id="SM00473">
    <property type="entry name" value="PAN_AP"/>
    <property type="match status" value="1"/>
</dbReference>
<comment type="catalytic activity">
    <reaction evidence="6">
        <text>L-threonyl-[protein] + ATP = O-phospho-L-threonyl-[protein] + ADP + H(+)</text>
        <dbReference type="Rhea" id="RHEA:46608"/>
        <dbReference type="Rhea" id="RHEA-COMP:11060"/>
        <dbReference type="Rhea" id="RHEA-COMP:11605"/>
        <dbReference type="ChEBI" id="CHEBI:15378"/>
        <dbReference type="ChEBI" id="CHEBI:30013"/>
        <dbReference type="ChEBI" id="CHEBI:30616"/>
        <dbReference type="ChEBI" id="CHEBI:61977"/>
        <dbReference type="ChEBI" id="CHEBI:456216"/>
        <dbReference type="EC" id="2.7.11.1"/>
    </reaction>
</comment>
<comment type="caution">
    <text evidence="12">The sequence shown here is derived from an EMBL/GenBank/DDBJ whole genome shotgun (WGS) entry which is preliminary data.</text>
</comment>
<proteinExistence type="predicted"/>
<dbReference type="OrthoDB" id="1937219at2759"/>
<dbReference type="PANTHER" id="PTHR32444">
    <property type="entry name" value="BULB-TYPE LECTIN DOMAIN-CONTAINING PROTEIN"/>
    <property type="match status" value="1"/>
</dbReference>
<protein>
    <recommendedName>
        <fullName evidence="2">non-specific serine/threonine protein kinase</fullName>
        <ecNumber evidence="2">2.7.11.1</ecNumber>
    </recommendedName>
</protein>
<dbReference type="STRING" id="63057.A0A2P5E7G0"/>
<comment type="function">
    <text evidence="1">Involved in sporophytic self-incompatibility system (the inability of flowering plants to achieve self-fertilization).</text>
</comment>
<comment type="catalytic activity">
    <reaction evidence="7">
        <text>L-seryl-[protein] + ATP = O-phospho-L-seryl-[protein] + ADP + H(+)</text>
        <dbReference type="Rhea" id="RHEA:17989"/>
        <dbReference type="Rhea" id="RHEA-COMP:9863"/>
        <dbReference type="Rhea" id="RHEA-COMP:11604"/>
        <dbReference type="ChEBI" id="CHEBI:15378"/>
        <dbReference type="ChEBI" id="CHEBI:29999"/>
        <dbReference type="ChEBI" id="CHEBI:30616"/>
        <dbReference type="ChEBI" id="CHEBI:83421"/>
        <dbReference type="ChEBI" id="CHEBI:456216"/>
        <dbReference type="EC" id="2.7.11.1"/>
    </reaction>
</comment>
<evidence type="ECO:0000256" key="2">
    <source>
        <dbReference type="ARBA" id="ARBA00012513"/>
    </source>
</evidence>
<evidence type="ECO:0000313" key="13">
    <source>
        <dbReference type="Proteomes" id="UP000237000"/>
    </source>
</evidence>
<accession>A0A2P5E7G0</accession>
<dbReference type="Pfam" id="PF01453">
    <property type="entry name" value="B_lectin"/>
    <property type="match status" value="1"/>
</dbReference>
<dbReference type="GO" id="GO:0004674">
    <property type="term" value="F:protein serine/threonine kinase activity"/>
    <property type="evidence" value="ECO:0007669"/>
    <property type="project" value="UniProtKB-EC"/>
</dbReference>
<dbReference type="SUPFAM" id="SSF51110">
    <property type="entry name" value="alpha-D-mannose-specific plant lectins"/>
    <property type="match status" value="1"/>
</dbReference>
<dbReference type="CDD" id="cd00028">
    <property type="entry name" value="B_lectin"/>
    <property type="match status" value="1"/>
</dbReference>
<evidence type="ECO:0000256" key="5">
    <source>
        <dbReference type="ARBA" id="ARBA00023180"/>
    </source>
</evidence>